<dbReference type="PROSITE" id="PS00284">
    <property type="entry name" value="SERPIN"/>
    <property type="match status" value="1"/>
</dbReference>
<feature type="domain" description="Serpin" evidence="5">
    <location>
        <begin position="13"/>
        <end position="371"/>
    </location>
</feature>
<dbReference type="InParanoid" id="F6W754"/>
<dbReference type="Pfam" id="PF00079">
    <property type="entry name" value="Serpin"/>
    <property type="match status" value="1"/>
</dbReference>
<keyword evidence="4" id="KW-0472">Membrane</keyword>
<keyword evidence="2" id="KW-0646">Protease inhibitor</keyword>
<dbReference type="STRING" id="13616.ENSMODP00000036674"/>
<organism evidence="6 7">
    <name type="scientific">Monodelphis domestica</name>
    <name type="common">Gray short-tailed opossum</name>
    <dbReference type="NCBI Taxonomy" id="13616"/>
    <lineage>
        <taxon>Eukaryota</taxon>
        <taxon>Metazoa</taxon>
        <taxon>Chordata</taxon>
        <taxon>Craniata</taxon>
        <taxon>Vertebrata</taxon>
        <taxon>Euteleostomi</taxon>
        <taxon>Mammalia</taxon>
        <taxon>Metatheria</taxon>
        <taxon>Didelphimorphia</taxon>
        <taxon>Didelphidae</taxon>
        <taxon>Monodelphis</taxon>
    </lineage>
</organism>
<dbReference type="Gene3D" id="3.30.497.10">
    <property type="entry name" value="Antithrombin, subunit I, domain 2"/>
    <property type="match status" value="1"/>
</dbReference>
<keyword evidence="4" id="KW-0812">Transmembrane</keyword>
<feature type="transmembrane region" description="Helical" evidence="4">
    <location>
        <begin position="26"/>
        <end position="44"/>
    </location>
</feature>
<dbReference type="eggNOG" id="KOG2392">
    <property type="taxonomic scope" value="Eukaryota"/>
</dbReference>
<dbReference type="InterPro" id="IPR042178">
    <property type="entry name" value="Serpin_sf_1"/>
</dbReference>
<dbReference type="AlphaFoldDB" id="F6W754"/>
<reference evidence="6" key="3">
    <citation type="submission" date="2025-09" db="UniProtKB">
        <authorList>
            <consortium name="Ensembl"/>
        </authorList>
    </citation>
    <scope>IDENTIFICATION</scope>
</reference>
<dbReference type="InterPro" id="IPR000215">
    <property type="entry name" value="Serpin_fam"/>
</dbReference>
<evidence type="ECO:0000313" key="7">
    <source>
        <dbReference type="Proteomes" id="UP000002280"/>
    </source>
</evidence>
<dbReference type="Gene3D" id="2.30.39.10">
    <property type="entry name" value="Alpha-1-antitrypsin, domain 1"/>
    <property type="match status" value="1"/>
</dbReference>
<reference evidence="6 7" key="1">
    <citation type="journal article" date="2007" name="Nature">
        <title>Genome of the marsupial Monodelphis domestica reveals innovation in non-coding sequences.</title>
        <authorList>
            <person name="Mikkelsen T.S."/>
            <person name="Wakefield M.J."/>
            <person name="Aken B."/>
            <person name="Amemiya C.T."/>
            <person name="Chang J.L."/>
            <person name="Duke S."/>
            <person name="Garber M."/>
            <person name="Gentles A.J."/>
            <person name="Goodstadt L."/>
            <person name="Heger A."/>
            <person name="Jurka J."/>
            <person name="Kamal M."/>
            <person name="Mauceli E."/>
            <person name="Searle S.M."/>
            <person name="Sharpe T."/>
            <person name="Baker M.L."/>
            <person name="Batzer M.A."/>
            <person name="Benos P.V."/>
            <person name="Belov K."/>
            <person name="Clamp M."/>
            <person name="Cook A."/>
            <person name="Cuff J."/>
            <person name="Das R."/>
            <person name="Davidow L."/>
            <person name="Deakin J.E."/>
            <person name="Fazzari M.J."/>
            <person name="Glass J.L."/>
            <person name="Grabherr M."/>
            <person name="Greally J.M."/>
            <person name="Gu W."/>
            <person name="Hore T.A."/>
            <person name="Huttley G.A."/>
            <person name="Kleber M."/>
            <person name="Jirtle R.L."/>
            <person name="Koina E."/>
            <person name="Lee J.T."/>
            <person name="Mahony S."/>
            <person name="Marra M.A."/>
            <person name="Miller R.D."/>
            <person name="Nicholls R.D."/>
            <person name="Oda M."/>
            <person name="Papenfuss A.T."/>
            <person name="Parra Z.E."/>
            <person name="Pollock D.D."/>
            <person name="Ray D.A."/>
            <person name="Schein J.E."/>
            <person name="Speed T.P."/>
            <person name="Thompson K."/>
            <person name="VandeBerg J.L."/>
            <person name="Wade C.M."/>
            <person name="Walker J.A."/>
            <person name="Waters P.D."/>
            <person name="Webber C."/>
            <person name="Weidman J.R."/>
            <person name="Xie X."/>
            <person name="Zody M.C."/>
            <person name="Baldwin J."/>
            <person name="Abdouelleil A."/>
            <person name="Abdulkadir J."/>
            <person name="Abebe A."/>
            <person name="Abera B."/>
            <person name="Abreu J."/>
            <person name="Acer S.C."/>
            <person name="Aftuck L."/>
            <person name="Alexander A."/>
            <person name="An P."/>
            <person name="Anderson E."/>
            <person name="Anderson S."/>
            <person name="Arachi H."/>
            <person name="Azer M."/>
            <person name="Bachantsang P."/>
            <person name="Barry A."/>
            <person name="Bayul T."/>
            <person name="Berlin A."/>
            <person name="Bessette D."/>
            <person name="Bloom T."/>
            <person name="Bloom T."/>
            <person name="Boguslavskiy L."/>
            <person name="Bonnet C."/>
            <person name="Boukhgalter B."/>
            <person name="Bourzgui I."/>
            <person name="Brown A."/>
            <person name="Cahill P."/>
            <person name="Channer S."/>
            <person name="Cheshatsang Y."/>
            <person name="Chuda L."/>
            <person name="Citroen M."/>
            <person name="Collymore A."/>
            <person name="Cooke P."/>
            <person name="Costello M."/>
            <person name="D'Aco K."/>
            <person name="Daza R."/>
            <person name="De Haan G."/>
            <person name="DeGray S."/>
            <person name="DeMaso C."/>
            <person name="Dhargay N."/>
            <person name="Dooley K."/>
            <person name="Dooley E."/>
            <person name="Doricent M."/>
            <person name="Dorje P."/>
            <person name="Dorjee K."/>
            <person name="Dupes A."/>
            <person name="Elong R."/>
            <person name="Falk J."/>
            <person name="Farina A."/>
            <person name="Faro S."/>
            <person name="Ferguson D."/>
            <person name="Fisher S."/>
            <person name="Foley C.D."/>
            <person name="Franke A."/>
            <person name="Friedrich D."/>
            <person name="Gadbois L."/>
            <person name="Gearin G."/>
            <person name="Gearin C.R."/>
            <person name="Giannoukos G."/>
            <person name="Goode T."/>
            <person name="Graham J."/>
            <person name="Grandbois E."/>
            <person name="Grewal S."/>
            <person name="Gyaltsen K."/>
            <person name="Hafez N."/>
            <person name="Hagos B."/>
            <person name="Hall J."/>
            <person name="Henson C."/>
            <person name="Hollinger A."/>
            <person name="Honan T."/>
            <person name="Huard M.D."/>
            <person name="Hughes L."/>
            <person name="Hurhula B."/>
            <person name="Husby M.E."/>
            <person name="Kamat A."/>
            <person name="Kanga B."/>
            <person name="Kashin S."/>
            <person name="Khazanovich D."/>
            <person name="Kisner P."/>
            <person name="Lance K."/>
            <person name="Lara M."/>
            <person name="Lee W."/>
            <person name="Lennon N."/>
            <person name="Letendre F."/>
            <person name="LeVine R."/>
            <person name="Lipovsky A."/>
            <person name="Liu X."/>
            <person name="Liu J."/>
            <person name="Liu S."/>
            <person name="Lokyitsang T."/>
            <person name="Lokyitsang Y."/>
            <person name="Lubonja R."/>
            <person name="Lui A."/>
            <person name="MacDonald P."/>
            <person name="Magnisalis V."/>
            <person name="Maru K."/>
            <person name="Matthews C."/>
            <person name="McCusker W."/>
            <person name="McDonough S."/>
            <person name="Mehta T."/>
            <person name="Meldrim J."/>
            <person name="Meneus L."/>
            <person name="Mihai O."/>
            <person name="Mihalev A."/>
            <person name="Mihova T."/>
            <person name="Mittelman R."/>
            <person name="Mlenga V."/>
            <person name="Montmayeur A."/>
            <person name="Mulrain L."/>
            <person name="Navidi A."/>
            <person name="Naylor J."/>
            <person name="Negash T."/>
            <person name="Nguyen T."/>
            <person name="Nguyen N."/>
            <person name="Nicol R."/>
            <person name="Norbu C."/>
            <person name="Norbu N."/>
            <person name="Novod N."/>
            <person name="O'Neill B."/>
            <person name="Osman S."/>
            <person name="Markiewicz E."/>
            <person name="Oyono O.L."/>
            <person name="Patti C."/>
            <person name="Phunkhang P."/>
            <person name="Pierre F."/>
            <person name="Priest M."/>
            <person name="Raghuraman S."/>
            <person name="Rege F."/>
            <person name="Reyes R."/>
            <person name="Rise C."/>
            <person name="Rogov P."/>
            <person name="Ross K."/>
            <person name="Ryan E."/>
            <person name="Settipalli S."/>
            <person name="Shea T."/>
            <person name="Sherpa N."/>
            <person name="Shi L."/>
            <person name="Shih D."/>
            <person name="Sparrow T."/>
            <person name="Spaulding J."/>
            <person name="Stalker J."/>
            <person name="Stange-Thomann N."/>
            <person name="Stavropoulos S."/>
            <person name="Stone C."/>
            <person name="Strader C."/>
            <person name="Tesfaye S."/>
            <person name="Thomson T."/>
            <person name="Thoulutsang Y."/>
            <person name="Thoulutsang D."/>
            <person name="Topham K."/>
            <person name="Topping I."/>
            <person name="Tsamla T."/>
            <person name="Vassiliev H."/>
            <person name="Vo A."/>
            <person name="Wangchuk T."/>
            <person name="Wangdi T."/>
            <person name="Weiand M."/>
            <person name="Wilkinson J."/>
            <person name="Wilson A."/>
            <person name="Yadav S."/>
            <person name="Young G."/>
            <person name="Yu Q."/>
            <person name="Zembek L."/>
            <person name="Zhong D."/>
            <person name="Zimmer A."/>
            <person name="Zwirko Z."/>
            <person name="Jaffe D.B."/>
            <person name="Alvarez P."/>
            <person name="Brockman W."/>
            <person name="Butler J."/>
            <person name="Chin C."/>
            <person name="Gnerre S."/>
            <person name="MacCallum I."/>
            <person name="Graves J.A."/>
            <person name="Ponting C.P."/>
            <person name="Breen M."/>
            <person name="Samollow P.B."/>
            <person name="Lander E.S."/>
            <person name="Lindblad-Toh K."/>
        </authorList>
    </citation>
    <scope>NUCLEOTIDE SEQUENCE [LARGE SCALE GENOMIC DNA]</scope>
</reference>
<accession>F6W754</accession>
<evidence type="ECO:0000259" key="5">
    <source>
        <dbReference type="SMART" id="SM00093"/>
    </source>
</evidence>
<dbReference type="PANTHER" id="PTHR11461">
    <property type="entry name" value="SERINE PROTEASE INHIBITOR, SERPIN"/>
    <property type="match status" value="1"/>
</dbReference>
<keyword evidence="3" id="KW-0722">Serine protease inhibitor</keyword>
<evidence type="ECO:0000313" key="6">
    <source>
        <dbReference type="Ensembl" id="ENSMODP00000036674.2"/>
    </source>
</evidence>
<dbReference type="FunFam" id="2.30.39.10:FF:000001">
    <property type="entry name" value="Serpin family B member 2"/>
    <property type="match status" value="1"/>
</dbReference>
<evidence type="ECO:0000256" key="2">
    <source>
        <dbReference type="ARBA" id="ARBA00022690"/>
    </source>
</evidence>
<evidence type="ECO:0000256" key="3">
    <source>
        <dbReference type="ARBA" id="ARBA00022900"/>
    </source>
</evidence>
<proteinExistence type="inferred from homology"/>
<dbReference type="OMA" id="EMGVMNV"/>
<dbReference type="Bgee" id="ENSMODG00000005407">
    <property type="expression patterns" value="Expressed in skeleton of lower jaw and 6 other cell types or tissues"/>
</dbReference>
<evidence type="ECO:0000256" key="1">
    <source>
        <dbReference type="ARBA" id="ARBA00006426"/>
    </source>
</evidence>
<dbReference type="InterPro" id="IPR023796">
    <property type="entry name" value="Serpin_dom"/>
</dbReference>
<evidence type="ECO:0000256" key="4">
    <source>
        <dbReference type="SAM" id="Phobius"/>
    </source>
</evidence>
<dbReference type="SUPFAM" id="SSF56574">
    <property type="entry name" value="Serpins"/>
    <property type="match status" value="1"/>
</dbReference>
<name>F6W754_MONDO</name>
<dbReference type="HOGENOM" id="CLU_023330_0_2_1"/>
<keyword evidence="4" id="KW-1133">Transmembrane helix</keyword>
<dbReference type="InterPro" id="IPR036186">
    <property type="entry name" value="Serpin_sf"/>
</dbReference>
<reference evidence="6" key="2">
    <citation type="submission" date="2025-08" db="UniProtKB">
        <authorList>
            <consortium name="Ensembl"/>
        </authorList>
    </citation>
    <scope>IDENTIFICATION</scope>
</reference>
<dbReference type="SMART" id="SM00093">
    <property type="entry name" value="SERPIN"/>
    <property type="match status" value="1"/>
</dbReference>
<comment type="similarity">
    <text evidence="1">Belongs to the serpin family. Ov-serpin subfamily.</text>
</comment>
<dbReference type="GO" id="GO:0004867">
    <property type="term" value="F:serine-type endopeptidase inhibitor activity"/>
    <property type="evidence" value="ECO:0000318"/>
    <property type="project" value="GO_Central"/>
</dbReference>
<dbReference type="GO" id="GO:0005615">
    <property type="term" value="C:extracellular space"/>
    <property type="evidence" value="ECO:0000318"/>
    <property type="project" value="GO_Central"/>
</dbReference>
<dbReference type="Proteomes" id="UP000002280">
    <property type="component" value="Chromosome 3"/>
</dbReference>
<dbReference type="Ensembl" id="ENSMODT00000038268.3">
    <property type="protein sequence ID" value="ENSMODP00000036674.2"/>
    <property type="gene ID" value="ENSMODG00000005407.4"/>
</dbReference>
<protein>
    <recommendedName>
        <fullName evidence="5">Serpin domain-containing protein</fullName>
    </recommendedName>
</protein>
<dbReference type="GeneTree" id="ENSGT00940000154520"/>
<dbReference type="FunFam" id="3.30.497.10:FF:000001">
    <property type="entry name" value="Serine protease inhibitor"/>
    <property type="match status" value="1"/>
</dbReference>
<dbReference type="FunCoup" id="F6W754">
    <property type="interactions" value="201"/>
</dbReference>
<keyword evidence="7" id="KW-1185">Reference proteome</keyword>
<dbReference type="CDD" id="cd19956">
    <property type="entry name" value="serpinB"/>
    <property type="match status" value="1"/>
</dbReference>
<dbReference type="InterPro" id="IPR023795">
    <property type="entry name" value="Serpin_CS"/>
</dbReference>
<dbReference type="PANTHER" id="PTHR11461:SF186">
    <property type="entry name" value="SERPIN B4"/>
    <property type="match status" value="1"/>
</dbReference>
<dbReference type="FunFam" id="2.10.310.10:FF:000001">
    <property type="entry name" value="Serpin family A member 1"/>
    <property type="match status" value="1"/>
</dbReference>
<dbReference type="InterPro" id="IPR042185">
    <property type="entry name" value="Serpin_sf_2"/>
</dbReference>
<sequence length="371" mass="42003">MNSLSAANIKFCFDIFRELRRMKKNVFYSPLSISAAMGMLLLGLKGNTASQVKKVVCDKPGEFHSQFHALLEEINKPNDDYSLAIANSLYGNQTFPFLQSYLDCVEKLYQASPESMDFSQAPEESREKINAWVEDQTNEKIKELFPAGTIDASTILVLVNAIYFKGKWAMEFKRENTKKALFRTNKDTSTSVQMMTQKDYFNMGYIQECQGKIIELPYTNNHLSMLVLLPTETDGLEKLEEELTSEKLMEWMSPENMTKKEVILRFPRFKLEQTYSLGPTLEAMGMRDIFDAQRADFSGMTSHKGLSVSTILHKSFVEVNEEGTEAAAATGIAVGLSASLAEEFNCNQPFLFFIRDNKSKNLLFCGRVVAP</sequence>